<dbReference type="InterPro" id="IPR025256">
    <property type="entry name" value="TM7S3/TM198-like_dom"/>
</dbReference>
<dbReference type="GO" id="GO:0005886">
    <property type="term" value="C:plasma membrane"/>
    <property type="evidence" value="ECO:0007669"/>
    <property type="project" value="TreeGrafter"/>
</dbReference>
<comment type="similarity">
    <text evidence="2">Belongs to the TMEM198 family.</text>
</comment>
<name>A0A1X2HMK8_SYNRA</name>
<feature type="transmembrane region" description="Helical" evidence="7">
    <location>
        <begin position="41"/>
        <end position="60"/>
    </location>
</feature>
<feature type="transmembrane region" description="Helical" evidence="7">
    <location>
        <begin position="72"/>
        <end position="91"/>
    </location>
</feature>
<accession>A0A1X2HMK8</accession>
<dbReference type="Proteomes" id="UP000242180">
    <property type="component" value="Unassembled WGS sequence"/>
</dbReference>
<dbReference type="InterPro" id="IPR040236">
    <property type="entry name" value="TMEM198"/>
</dbReference>
<gene>
    <name evidence="9" type="ORF">BCR43DRAFT_434203</name>
</gene>
<dbReference type="InParanoid" id="A0A1X2HMK8"/>
<dbReference type="EMBL" id="MCGN01000002">
    <property type="protein sequence ID" value="ORZ00635.1"/>
    <property type="molecule type" value="Genomic_DNA"/>
</dbReference>
<evidence type="ECO:0000259" key="8">
    <source>
        <dbReference type="Pfam" id="PF13886"/>
    </source>
</evidence>
<feature type="transmembrane region" description="Helical" evidence="7">
    <location>
        <begin position="128"/>
        <end position="153"/>
    </location>
</feature>
<dbReference type="STRING" id="13706.A0A1X2HMK8"/>
<evidence type="ECO:0000256" key="1">
    <source>
        <dbReference type="ARBA" id="ARBA00004141"/>
    </source>
</evidence>
<feature type="domain" description="TM7S3/TM198-like" evidence="8">
    <location>
        <begin position="20"/>
        <end position="217"/>
    </location>
</feature>
<comment type="subcellular location">
    <subcellularLocation>
        <location evidence="1">Membrane</location>
        <topology evidence="1">Multi-pass membrane protein</topology>
    </subcellularLocation>
</comment>
<evidence type="ECO:0000256" key="2">
    <source>
        <dbReference type="ARBA" id="ARBA00006244"/>
    </source>
</evidence>
<feature type="transmembrane region" description="Helical" evidence="7">
    <location>
        <begin position="12"/>
        <end position="35"/>
    </location>
</feature>
<evidence type="ECO:0000313" key="9">
    <source>
        <dbReference type="EMBL" id="ORZ00635.1"/>
    </source>
</evidence>
<keyword evidence="10" id="KW-1185">Reference proteome</keyword>
<reference evidence="9 10" key="1">
    <citation type="submission" date="2016-07" db="EMBL/GenBank/DDBJ databases">
        <title>Pervasive Adenine N6-methylation of Active Genes in Fungi.</title>
        <authorList>
            <consortium name="DOE Joint Genome Institute"/>
            <person name="Mondo S.J."/>
            <person name="Dannebaum R.O."/>
            <person name="Kuo R.C."/>
            <person name="Labutti K."/>
            <person name="Haridas S."/>
            <person name="Kuo A."/>
            <person name="Salamov A."/>
            <person name="Ahrendt S.R."/>
            <person name="Lipzen A."/>
            <person name="Sullivan W."/>
            <person name="Andreopoulos W.B."/>
            <person name="Clum A."/>
            <person name="Lindquist E."/>
            <person name="Daum C."/>
            <person name="Ramamoorthy G.K."/>
            <person name="Gryganskyi A."/>
            <person name="Culley D."/>
            <person name="Magnuson J.K."/>
            <person name="James T.Y."/>
            <person name="O'Malley M.A."/>
            <person name="Stajich J.E."/>
            <person name="Spatafora J.W."/>
            <person name="Visel A."/>
            <person name="Grigoriev I.V."/>
        </authorList>
    </citation>
    <scope>NUCLEOTIDE SEQUENCE [LARGE SCALE GENOMIC DNA]</scope>
    <source>
        <strain evidence="9 10">NRRL 2496</strain>
    </source>
</reference>
<dbReference type="PANTHER" id="PTHR31247:SF5">
    <property type="entry name" value="DUF4203 DOMAIN-CONTAINING PROTEIN"/>
    <property type="match status" value="1"/>
</dbReference>
<feature type="transmembrane region" description="Helical" evidence="7">
    <location>
        <begin position="159"/>
        <end position="182"/>
    </location>
</feature>
<feature type="transmembrane region" description="Helical" evidence="7">
    <location>
        <begin position="97"/>
        <end position="116"/>
    </location>
</feature>
<evidence type="ECO:0000313" key="10">
    <source>
        <dbReference type="Proteomes" id="UP000242180"/>
    </source>
</evidence>
<comment type="caution">
    <text evidence="9">The sequence shown here is derived from an EMBL/GenBank/DDBJ whole genome shotgun (WGS) entry which is preliminary data.</text>
</comment>
<dbReference type="Pfam" id="PF13886">
    <property type="entry name" value="TM7S3_TM198"/>
    <property type="match status" value="1"/>
</dbReference>
<protein>
    <recommendedName>
        <fullName evidence="6">Transmembrane protein 198</fullName>
    </recommendedName>
</protein>
<evidence type="ECO:0000256" key="5">
    <source>
        <dbReference type="ARBA" id="ARBA00023136"/>
    </source>
</evidence>
<evidence type="ECO:0000256" key="7">
    <source>
        <dbReference type="SAM" id="Phobius"/>
    </source>
</evidence>
<dbReference type="PANTHER" id="PTHR31247">
    <property type="entry name" value="TRANSMEMBRANE PROTEIN 198 FAMILY MEMBER"/>
    <property type="match status" value="1"/>
</dbReference>
<evidence type="ECO:0000256" key="4">
    <source>
        <dbReference type="ARBA" id="ARBA00022989"/>
    </source>
</evidence>
<organism evidence="9 10">
    <name type="scientific">Syncephalastrum racemosum</name>
    <name type="common">Filamentous fungus</name>
    <dbReference type="NCBI Taxonomy" id="13706"/>
    <lineage>
        <taxon>Eukaryota</taxon>
        <taxon>Fungi</taxon>
        <taxon>Fungi incertae sedis</taxon>
        <taxon>Mucoromycota</taxon>
        <taxon>Mucoromycotina</taxon>
        <taxon>Mucoromycetes</taxon>
        <taxon>Mucorales</taxon>
        <taxon>Syncephalastraceae</taxon>
        <taxon>Syncephalastrum</taxon>
    </lineage>
</organism>
<dbReference type="OMA" id="INDHITM"/>
<dbReference type="AlphaFoldDB" id="A0A1X2HMK8"/>
<dbReference type="OrthoDB" id="102260at2759"/>
<keyword evidence="4 7" id="KW-1133">Transmembrane helix</keyword>
<feature type="transmembrane region" description="Helical" evidence="7">
    <location>
        <begin position="198"/>
        <end position="218"/>
    </location>
</feature>
<evidence type="ECO:0000256" key="6">
    <source>
        <dbReference type="ARBA" id="ARBA00049737"/>
    </source>
</evidence>
<proteinExistence type="inferred from homology"/>
<sequence length="246" mass="27971">MFSYIDTYGYGISVAQGFVGIVCILIGVYFMLFGYRFFRPTLAMTGFVFFTFMTWIGLVNNEPIQGYPHEEIVYICVSIGLGLLGAILFMLFYYLSIYFIGTLGGIWLATYIMSFRENLVIQLVIARVCFIVALGVVMAILVFLLESYIIIFATSFTGAYLFMLGLDFFVHTGFINAILLIYDGNSNHYNAYIMNRPVYIMLAFVAVLCVISFIWQYYWNVHKNQRYFGINVVHEPPAGEGGEAKA</sequence>
<keyword evidence="3 7" id="KW-0812">Transmembrane</keyword>
<keyword evidence="5 7" id="KW-0472">Membrane</keyword>
<evidence type="ECO:0000256" key="3">
    <source>
        <dbReference type="ARBA" id="ARBA00022692"/>
    </source>
</evidence>